<dbReference type="EMBL" id="BJCK01000026">
    <property type="protein sequence ID" value="GCL58809.1"/>
    <property type="molecule type" value="Genomic_DNA"/>
</dbReference>
<gene>
    <name evidence="1" type="ORF">NIES3807_19790</name>
</gene>
<organism evidence="1 2">
    <name type="scientific">Microcystis aeruginosa NIES-3807</name>
    <dbReference type="NCBI Taxonomy" id="2517785"/>
    <lineage>
        <taxon>Bacteria</taxon>
        <taxon>Bacillati</taxon>
        <taxon>Cyanobacteriota</taxon>
        <taxon>Cyanophyceae</taxon>
        <taxon>Oscillatoriophycideae</taxon>
        <taxon>Chroococcales</taxon>
        <taxon>Microcystaceae</taxon>
        <taxon>Microcystis</taxon>
    </lineage>
</organism>
<dbReference type="Proteomes" id="UP000441080">
    <property type="component" value="Unassembled WGS sequence"/>
</dbReference>
<name>A0AAD3G9T6_MICAE</name>
<evidence type="ECO:0000313" key="2">
    <source>
        <dbReference type="Proteomes" id="UP000441080"/>
    </source>
</evidence>
<protein>
    <submittedName>
        <fullName evidence="1">Uncharacterized protein</fullName>
    </submittedName>
</protein>
<evidence type="ECO:0000313" key="1">
    <source>
        <dbReference type="EMBL" id="GCL58809.1"/>
    </source>
</evidence>
<comment type="caution">
    <text evidence="1">The sequence shown here is derived from an EMBL/GenBank/DDBJ whole genome shotgun (WGS) entry which is preliminary data.</text>
</comment>
<dbReference type="AlphaFoldDB" id="A0AAD3G9T6"/>
<proteinExistence type="predicted"/>
<accession>A0AAD3G9T6</accession>
<sequence length="65" mass="7846">MSCGRTRGLSPLFLRIDSLHLKWKRYISKTNQKKKKKDITYMYWQNKRALLEWQKEIVTTADEGN</sequence>
<reference evidence="1 2" key="1">
    <citation type="submission" date="2019-02" db="EMBL/GenBank/DDBJ databases">
        <title>Draft genome sequence of Arthrospira platensis NIES-3807.</title>
        <authorList>
            <person name="Yamaguchi H."/>
            <person name="Suzuki S."/>
            <person name="Kawachi M."/>
        </authorList>
    </citation>
    <scope>NUCLEOTIDE SEQUENCE [LARGE SCALE GENOMIC DNA]</scope>
    <source>
        <strain evidence="1 2">NIES-3807</strain>
    </source>
</reference>